<name>H2XWI7_CIOIN</name>
<sequence>MKVQEIDERNKKIKKLEEWISGQQTKINVREKEVSNLRISWKMLEEEKEKKLKKYKALVKSTKQENQRNIEEHKVKINGMKEQLQRVNAELTKLENELKLNSFKIKECKQEIKVKDTKLMELRDRDAEHREEVVWMRKEMKEVALGKREAEVKLVELGSKLEVTMKAGEDLKLKQHQQIV</sequence>
<protein>
    <submittedName>
        <fullName evidence="2">Uncharacterized protein</fullName>
    </submittedName>
</protein>
<dbReference type="Proteomes" id="UP000008144">
    <property type="component" value="Unassembled WGS sequence"/>
</dbReference>
<dbReference type="AlphaFoldDB" id="H2XWI7"/>
<evidence type="ECO:0000313" key="3">
    <source>
        <dbReference type="Proteomes" id="UP000008144"/>
    </source>
</evidence>
<evidence type="ECO:0000256" key="1">
    <source>
        <dbReference type="SAM" id="Coils"/>
    </source>
</evidence>
<dbReference type="InParanoid" id="H2XWI7"/>
<reference evidence="3" key="1">
    <citation type="journal article" date="2002" name="Science">
        <title>The draft genome of Ciona intestinalis: insights into chordate and vertebrate origins.</title>
        <authorList>
            <person name="Dehal P."/>
            <person name="Satou Y."/>
            <person name="Campbell R.K."/>
            <person name="Chapman J."/>
            <person name="Degnan B."/>
            <person name="De Tomaso A."/>
            <person name="Davidson B."/>
            <person name="Di Gregorio A."/>
            <person name="Gelpke M."/>
            <person name="Goodstein D.M."/>
            <person name="Harafuji N."/>
            <person name="Hastings K.E."/>
            <person name="Ho I."/>
            <person name="Hotta K."/>
            <person name="Huang W."/>
            <person name="Kawashima T."/>
            <person name="Lemaire P."/>
            <person name="Martinez D."/>
            <person name="Meinertzhagen I.A."/>
            <person name="Necula S."/>
            <person name="Nonaka M."/>
            <person name="Putnam N."/>
            <person name="Rash S."/>
            <person name="Saiga H."/>
            <person name="Satake M."/>
            <person name="Terry A."/>
            <person name="Yamada L."/>
            <person name="Wang H.G."/>
            <person name="Awazu S."/>
            <person name="Azumi K."/>
            <person name="Boore J."/>
            <person name="Branno M."/>
            <person name="Chin-Bow S."/>
            <person name="DeSantis R."/>
            <person name="Doyle S."/>
            <person name="Francino P."/>
            <person name="Keys D.N."/>
            <person name="Haga S."/>
            <person name="Hayashi H."/>
            <person name="Hino K."/>
            <person name="Imai K.S."/>
            <person name="Inaba K."/>
            <person name="Kano S."/>
            <person name="Kobayashi K."/>
            <person name="Kobayashi M."/>
            <person name="Lee B.I."/>
            <person name="Makabe K.W."/>
            <person name="Manohar C."/>
            <person name="Matassi G."/>
            <person name="Medina M."/>
            <person name="Mochizuki Y."/>
            <person name="Mount S."/>
            <person name="Morishita T."/>
            <person name="Miura S."/>
            <person name="Nakayama A."/>
            <person name="Nishizaka S."/>
            <person name="Nomoto H."/>
            <person name="Ohta F."/>
            <person name="Oishi K."/>
            <person name="Rigoutsos I."/>
            <person name="Sano M."/>
            <person name="Sasaki A."/>
            <person name="Sasakura Y."/>
            <person name="Shoguchi E."/>
            <person name="Shin-i T."/>
            <person name="Spagnuolo A."/>
            <person name="Stainier D."/>
            <person name="Suzuki M.M."/>
            <person name="Tassy O."/>
            <person name="Takatori N."/>
            <person name="Tokuoka M."/>
            <person name="Yagi K."/>
            <person name="Yoshizaki F."/>
            <person name="Wada S."/>
            <person name="Zhang C."/>
            <person name="Hyatt P.D."/>
            <person name="Larimer F."/>
            <person name="Detter C."/>
            <person name="Doggett N."/>
            <person name="Glavina T."/>
            <person name="Hawkins T."/>
            <person name="Richardson P."/>
            <person name="Lucas S."/>
            <person name="Kohara Y."/>
            <person name="Levine M."/>
            <person name="Satoh N."/>
            <person name="Rokhsar D.S."/>
        </authorList>
    </citation>
    <scope>NUCLEOTIDE SEQUENCE [LARGE SCALE GENOMIC DNA]</scope>
</reference>
<keyword evidence="3" id="KW-1185">Reference proteome</keyword>
<reference evidence="2" key="2">
    <citation type="submission" date="2025-08" db="UniProtKB">
        <authorList>
            <consortium name="Ensembl"/>
        </authorList>
    </citation>
    <scope>IDENTIFICATION</scope>
</reference>
<organism evidence="2 3">
    <name type="scientific">Ciona intestinalis</name>
    <name type="common">Transparent sea squirt</name>
    <name type="synonym">Ascidia intestinalis</name>
    <dbReference type="NCBI Taxonomy" id="7719"/>
    <lineage>
        <taxon>Eukaryota</taxon>
        <taxon>Metazoa</taxon>
        <taxon>Chordata</taxon>
        <taxon>Tunicata</taxon>
        <taxon>Ascidiacea</taxon>
        <taxon>Phlebobranchia</taxon>
        <taxon>Cionidae</taxon>
        <taxon>Ciona</taxon>
    </lineage>
</organism>
<evidence type="ECO:0000313" key="2">
    <source>
        <dbReference type="Ensembl" id="ENSCINP00000034021.1"/>
    </source>
</evidence>
<dbReference type="Ensembl" id="ENSCINT00000037136.1">
    <property type="protein sequence ID" value="ENSCINP00000034021.1"/>
    <property type="gene ID" value="ENSCING00000022993.1"/>
</dbReference>
<dbReference type="HOGENOM" id="CLU_1499572_0_0_1"/>
<proteinExistence type="predicted"/>
<feature type="coiled-coil region" evidence="1">
    <location>
        <begin position="45"/>
        <end position="125"/>
    </location>
</feature>
<keyword evidence="1" id="KW-0175">Coiled coil</keyword>
<reference evidence="2" key="3">
    <citation type="submission" date="2025-09" db="UniProtKB">
        <authorList>
            <consortium name="Ensembl"/>
        </authorList>
    </citation>
    <scope>IDENTIFICATION</scope>
</reference>
<accession>H2XWI7</accession>